<sequence length="78" mass="8750">MALSYKARKRWALLILLVGMPIYVVVAVSLIDSIARLPIWAEVPAYILLGFGWILPFKRVFLGVGQPDPEATHDTDRT</sequence>
<accession>A0AA37UAN2</accession>
<dbReference type="AlphaFoldDB" id="A0AA37UAN2"/>
<feature type="transmembrane region" description="Helical" evidence="1">
    <location>
        <begin position="37"/>
        <end position="55"/>
    </location>
</feature>
<dbReference type="EMBL" id="BSPP01000010">
    <property type="protein sequence ID" value="GLS87971.1"/>
    <property type="molecule type" value="Genomic_DNA"/>
</dbReference>
<comment type="caution">
    <text evidence="2">The sequence shown here is derived from an EMBL/GenBank/DDBJ whole genome shotgun (WGS) entry which is preliminary data.</text>
</comment>
<organism evidence="2 3">
    <name type="scientific">Cypionkella aquatica</name>
    <dbReference type="NCBI Taxonomy" id="1756042"/>
    <lineage>
        <taxon>Bacteria</taxon>
        <taxon>Pseudomonadati</taxon>
        <taxon>Pseudomonadota</taxon>
        <taxon>Alphaproteobacteria</taxon>
        <taxon>Rhodobacterales</taxon>
        <taxon>Paracoccaceae</taxon>
        <taxon>Cypionkella</taxon>
    </lineage>
</organism>
<proteinExistence type="predicted"/>
<dbReference type="Proteomes" id="UP001157355">
    <property type="component" value="Unassembled WGS sequence"/>
</dbReference>
<reference evidence="2 3" key="1">
    <citation type="journal article" date="2014" name="Int. J. Syst. Evol. Microbiol.">
        <title>Complete genome sequence of Corynebacterium casei LMG S-19264T (=DSM 44701T), isolated from a smear-ripened cheese.</title>
        <authorList>
            <consortium name="US DOE Joint Genome Institute (JGI-PGF)"/>
            <person name="Walter F."/>
            <person name="Albersmeier A."/>
            <person name="Kalinowski J."/>
            <person name="Ruckert C."/>
        </authorList>
    </citation>
    <scope>NUCLEOTIDE SEQUENCE [LARGE SCALE GENOMIC DNA]</scope>
    <source>
        <strain evidence="2 3">NBRC 111766</strain>
    </source>
</reference>
<dbReference type="RefSeq" id="WP_284326132.1">
    <property type="nucleotide sequence ID" value="NZ_BSPP01000010.1"/>
</dbReference>
<evidence type="ECO:0000313" key="3">
    <source>
        <dbReference type="Proteomes" id="UP001157355"/>
    </source>
</evidence>
<evidence type="ECO:0008006" key="4">
    <source>
        <dbReference type="Google" id="ProtNLM"/>
    </source>
</evidence>
<feature type="transmembrane region" description="Helical" evidence="1">
    <location>
        <begin position="12"/>
        <end position="31"/>
    </location>
</feature>
<keyword evidence="1" id="KW-0812">Transmembrane</keyword>
<protein>
    <recommendedName>
        <fullName evidence="4">DUF2842 domain-containing protein</fullName>
    </recommendedName>
</protein>
<keyword evidence="3" id="KW-1185">Reference proteome</keyword>
<gene>
    <name evidence="2" type="ORF">GCM10010873_29450</name>
</gene>
<dbReference type="InterPro" id="IPR021265">
    <property type="entry name" value="DUF2842"/>
</dbReference>
<name>A0AA37UAN2_9RHOB</name>
<dbReference type="Pfam" id="PF11003">
    <property type="entry name" value="DUF2842"/>
    <property type="match status" value="1"/>
</dbReference>
<keyword evidence="1" id="KW-0472">Membrane</keyword>
<evidence type="ECO:0000313" key="2">
    <source>
        <dbReference type="EMBL" id="GLS87971.1"/>
    </source>
</evidence>
<evidence type="ECO:0000256" key="1">
    <source>
        <dbReference type="SAM" id="Phobius"/>
    </source>
</evidence>
<keyword evidence="1" id="KW-1133">Transmembrane helix</keyword>